<dbReference type="Ensembl" id="ENSHCOT00000028038.1">
    <property type="protein sequence ID" value="ENSHCOP00000015367.1"/>
    <property type="gene ID" value="ENSHCOG00000018952.1"/>
</dbReference>
<dbReference type="GeneID" id="109530793"/>
<name>A0A3Q2YPN1_HIPCM</name>
<feature type="region of interest" description="Disordered" evidence="1">
    <location>
        <begin position="470"/>
        <end position="501"/>
    </location>
</feature>
<sequence>MEAGDPPPPPPPPPPLLPPPPPPPPPPPAPGQSGLKLERRRSRMRNFNWETIPKHTVMGKRNIWTEDATDGDYELDTEHMEELFSHKRAQRKNQQQQQLATLGRHGARTPPGAASGAEVVSILSAKRSMNIGIFLKQFRRPVMDMIGEIQAGHGLGFGPGKLRELRKLLPDDDEVKELLKFSGDQTALPDADLFMLMLIHIPGYEERLSCLVLKEEFFPSMAEMREFIGTLKAAGNELLDSDSLHSVIRLVLKTGNYMNAGGYAGSAVGFRMASLLKLADTKANKPGMNLMHYVVMQAQNIDVELLGFPKQLAHIKDAARIHQSDLEADFDRQLQKVNDAKVNSLKQEDLKVQMEDFLKEAETCLDEVEEDLRELQSTSDSVAAYFCEDPSKFRLEECCSIFDSFCDRFLRAMQENTAREVAEVKRRHRNRLQSAAKRRSTATCSVRDKEMEGIALESILQNFLSNRLQRRRSGRPSSVHGSPLSASPQTGSLSEISSQPNLPELKCAGSLKVGAMAEKEWNSAVELSVTPQEREKSLDKDTDAAAEKAKGEETLCAVKNSSSRTPSVSSSARTFSAATDVDEDDMQDNNEEEAQKLREASKRVLLYQSKQGSVSSAEFSVENPKTPKTRVTLTRQRTFDMETDRYPGDPTNEDLVRFLLSSPPSSKPNIPRRHTLPVKVKRDEVEGEEDDDLWAPIAGARDTPQKTARKSKQAFDFPDLPQKQDSQSTESGLSLAPPLSRDEEPSHDENGQSVPPESLWSKSESPGRQTSKETSRQCLGTDV</sequence>
<feature type="region of interest" description="Disordered" evidence="1">
    <location>
        <begin position="637"/>
        <end position="783"/>
    </location>
</feature>
<feature type="compositionally biased region" description="Polar residues" evidence="1">
    <location>
        <begin position="723"/>
        <end position="732"/>
    </location>
</feature>
<dbReference type="Gene3D" id="1.20.58.2220">
    <property type="entry name" value="Formin, FH2 domain"/>
    <property type="match status" value="1"/>
</dbReference>
<feature type="domain" description="FH2" evidence="2">
    <location>
        <begin position="34"/>
        <end position="435"/>
    </location>
</feature>
<feature type="compositionally biased region" description="Polar residues" evidence="1">
    <location>
        <begin position="751"/>
        <end position="769"/>
    </location>
</feature>
<dbReference type="RefSeq" id="XP_019750248.1">
    <property type="nucleotide sequence ID" value="XM_019894689.1"/>
</dbReference>
<accession>A0A3Q2YPN1</accession>
<dbReference type="InterPro" id="IPR042201">
    <property type="entry name" value="FH2_Formin_sf"/>
</dbReference>
<evidence type="ECO:0000259" key="2">
    <source>
        <dbReference type="PROSITE" id="PS51444"/>
    </source>
</evidence>
<proteinExistence type="predicted"/>
<dbReference type="PROSITE" id="PS51444">
    <property type="entry name" value="FH2"/>
    <property type="match status" value="1"/>
</dbReference>
<dbReference type="SUPFAM" id="SSF101447">
    <property type="entry name" value="Formin homology 2 domain (FH2 domain)"/>
    <property type="match status" value="1"/>
</dbReference>
<dbReference type="SMART" id="SM00498">
    <property type="entry name" value="FH2"/>
    <property type="match status" value="1"/>
</dbReference>
<reference evidence="3" key="2">
    <citation type="submission" date="2025-09" db="UniProtKB">
        <authorList>
            <consortium name="Ensembl"/>
        </authorList>
    </citation>
    <scope>IDENTIFICATION</scope>
</reference>
<protein>
    <submittedName>
        <fullName evidence="3">FH2 domain containing 4</fullName>
    </submittedName>
</protein>
<dbReference type="PANTHER" id="PTHR46345">
    <property type="entry name" value="INVERTED FORMIN-2"/>
    <property type="match status" value="1"/>
</dbReference>
<dbReference type="AlphaFoldDB" id="A0A3Q2YPN1"/>
<dbReference type="OMA" id="HSVIGKH"/>
<evidence type="ECO:0000313" key="3">
    <source>
        <dbReference type="Ensembl" id="ENSHCOP00000015367.1"/>
    </source>
</evidence>
<dbReference type="CTD" id="566196"/>
<feature type="region of interest" description="Disordered" evidence="1">
    <location>
        <begin position="524"/>
        <end position="598"/>
    </location>
</feature>
<dbReference type="KEGG" id="hcq:109530793"/>
<reference evidence="3" key="1">
    <citation type="submission" date="2025-08" db="UniProtKB">
        <authorList>
            <consortium name="Ensembl"/>
        </authorList>
    </citation>
    <scope>IDENTIFICATION</scope>
</reference>
<feature type="compositionally biased region" description="Basic and acidic residues" evidence="1">
    <location>
        <begin position="637"/>
        <end position="647"/>
    </location>
</feature>
<feature type="compositionally biased region" description="Basic and acidic residues" evidence="1">
    <location>
        <begin position="740"/>
        <end position="750"/>
    </location>
</feature>
<feature type="compositionally biased region" description="Low complexity" evidence="1">
    <location>
        <begin position="561"/>
        <end position="571"/>
    </location>
</feature>
<organism evidence="3 4">
    <name type="scientific">Hippocampus comes</name>
    <name type="common">Tiger tail seahorse</name>
    <dbReference type="NCBI Taxonomy" id="109280"/>
    <lineage>
        <taxon>Eukaryota</taxon>
        <taxon>Metazoa</taxon>
        <taxon>Chordata</taxon>
        <taxon>Craniata</taxon>
        <taxon>Vertebrata</taxon>
        <taxon>Euteleostomi</taxon>
        <taxon>Actinopterygii</taxon>
        <taxon>Neopterygii</taxon>
        <taxon>Teleostei</taxon>
        <taxon>Neoteleostei</taxon>
        <taxon>Acanthomorphata</taxon>
        <taxon>Syngnathiaria</taxon>
        <taxon>Syngnathiformes</taxon>
        <taxon>Syngnathoidei</taxon>
        <taxon>Syngnathidae</taxon>
        <taxon>Hippocampus</taxon>
    </lineage>
</organism>
<dbReference type="RefSeq" id="XP_019750249.1">
    <property type="nucleotide sequence ID" value="XM_019894690.1"/>
</dbReference>
<dbReference type="GeneTree" id="ENSGT00940000155128"/>
<feature type="compositionally biased region" description="Acidic residues" evidence="1">
    <location>
        <begin position="580"/>
        <end position="592"/>
    </location>
</feature>
<dbReference type="PANTHER" id="PTHR46345:SF7">
    <property type="entry name" value="FH2 DOMAIN CONTAINING 3-RELATED"/>
    <property type="match status" value="1"/>
</dbReference>
<feature type="compositionally biased region" description="Basic and acidic residues" evidence="1">
    <location>
        <begin position="532"/>
        <end position="553"/>
    </location>
</feature>
<dbReference type="InterPro" id="IPR015425">
    <property type="entry name" value="FH2_Formin"/>
</dbReference>
<dbReference type="STRING" id="109280.ENSHCOP00000015367"/>
<feature type="compositionally biased region" description="Polar residues" evidence="1">
    <location>
        <begin position="475"/>
        <end position="501"/>
    </location>
</feature>
<dbReference type="Proteomes" id="UP000264820">
    <property type="component" value="Unplaced"/>
</dbReference>
<keyword evidence="4" id="KW-1185">Reference proteome</keyword>
<evidence type="ECO:0000256" key="1">
    <source>
        <dbReference type="SAM" id="MobiDB-lite"/>
    </source>
</evidence>
<dbReference type="OrthoDB" id="26518at2759"/>
<feature type="region of interest" description="Disordered" evidence="1">
    <location>
        <begin position="1"/>
        <end position="36"/>
    </location>
</feature>
<dbReference type="Pfam" id="PF02181">
    <property type="entry name" value="FH2"/>
    <property type="match status" value="1"/>
</dbReference>
<evidence type="ECO:0000313" key="4">
    <source>
        <dbReference type="Proteomes" id="UP000264820"/>
    </source>
</evidence>
<feature type="compositionally biased region" description="Pro residues" evidence="1">
    <location>
        <begin position="1"/>
        <end position="30"/>
    </location>
</feature>